<dbReference type="EMBL" id="KI894032">
    <property type="protein sequence ID" value="OBR84595.1"/>
    <property type="molecule type" value="Genomic_DNA"/>
</dbReference>
<dbReference type="GO" id="GO:0005634">
    <property type="term" value="C:nucleus"/>
    <property type="evidence" value="ECO:0007669"/>
    <property type="project" value="UniProtKB-SubCell"/>
</dbReference>
<feature type="region of interest" description="Disordered" evidence="8">
    <location>
        <begin position="119"/>
        <end position="153"/>
    </location>
</feature>
<dbReference type="PROSITE" id="PS51282">
    <property type="entry name" value="DWNN"/>
    <property type="match status" value="1"/>
</dbReference>
<evidence type="ECO:0000256" key="6">
    <source>
        <dbReference type="ARBA" id="ARBA00023242"/>
    </source>
</evidence>
<evidence type="ECO:0000256" key="7">
    <source>
        <dbReference type="PROSITE-ProRule" id="PRU00047"/>
    </source>
</evidence>
<name>A0A1A6A3G0_9TREE</name>
<dbReference type="STRING" id="1296121.A0A1A6A3G0"/>
<feature type="compositionally biased region" description="Basic and acidic residues" evidence="8">
    <location>
        <begin position="135"/>
        <end position="147"/>
    </location>
</feature>
<evidence type="ECO:0000256" key="5">
    <source>
        <dbReference type="ARBA" id="ARBA00022833"/>
    </source>
</evidence>
<dbReference type="InterPro" id="IPR014891">
    <property type="entry name" value="DWNN_domain"/>
</dbReference>
<keyword evidence="4 7" id="KW-0863">Zinc-finger</keyword>
<dbReference type="SUPFAM" id="SSF57850">
    <property type="entry name" value="RING/U-box"/>
    <property type="match status" value="1"/>
</dbReference>
<dbReference type="AlphaFoldDB" id="A0A1A6A3G0"/>
<dbReference type="GO" id="GO:0008270">
    <property type="term" value="F:zinc ion binding"/>
    <property type="evidence" value="ECO:0007669"/>
    <property type="project" value="UniProtKB-KW"/>
</dbReference>
<dbReference type="PANTHER" id="PTHR15439">
    <property type="entry name" value="RETINOBLASTOMA-BINDING PROTEIN 6"/>
    <property type="match status" value="1"/>
</dbReference>
<evidence type="ECO:0000259" key="9">
    <source>
        <dbReference type="PROSITE" id="PS50158"/>
    </source>
</evidence>
<dbReference type="PROSITE" id="PS50158">
    <property type="entry name" value="ZF_CCHC"/>
    <property type="match status" value="1"/>
</dbReference>
<evidence type="ECO:0000259" key="10">
    <source>
        <dbReference type="PROSITE" id="PS51282"/>
    </source>
</evidence>
<dbReference type="CDD" id="cd16620">
    <property type="entry name" value="vRING-HC-C4C4_RBBP6"/>
    <property type="match status" value="1"/>
</dbReference>
<sequence>MSTVFYRWGAGRNEQRVTFDGTHISVFDLKREIILGNKMGNGKDFDIGVYDNVTGEEFKDDNHQIPRSSSLIARRLPSSAKGRGNAQNYIVGTSAADSLTGDHRIESHARQAMQDKQNRLGGVRGSGGTFGSLSKRFDGKDEVKPGERSVPISTGNAEEDAKIAAVLAQGAETWEQMQEDMSAGYRAPAARAARTNKPSGSAAGAAATSKYGFGTEHDKEPPTGYICYRCGKKGHWIENCPDNEDPAANERKRFVRVTGIPRSFLKTVETPGGVEGSSGGAMLTADGGFVRAVPDQRQWQKQAAVKPRALTGSDLRESKPLDISITCPICKKLIWEATKTPCCKTSFCEECITNHLLENDFECYECESKVQSLDKLSPDTELREKVSIYIDGEVDRSNKEKQESDEADAKEKEKKEKEGAEPGEDSKEEVKVEEDKGEEEIEEGAISPSRNERNPRPDLEGSSNENQQEDGNFIIGANGQSINLDTLTPQIINTYLMGAKKMLLNPLILAPARTMLNQQIQLLQAQLLKMQMMNINNGGGVMDFNLGQMSMGMNTNTNMNMNGNNQMQNGFNGMMDNGMGMGMNMNMMNDMGMGMGMGMPMNNGMGMGMGMGMNGNANMNMQNQNQQQQQQHQFQPQSQQQNYQNQYQHQQHFNRGRGGFRGGARGGRGGGGAGGGGGGGGGVGGGPFAPALTGRMPPRANMNMNAGMKRGAVEDDQLGSGGDMKYQKVM</sequence>
<feature type="region of interest" description="Disordered" evidence="8">
    <location>
        <begin position="615"/>
        <end position="704"/>
    </location>
</feature>
<dbReference type="SUPFAM" id="SSF57756">
    <property type="entry name" value="Retrovirus zinc finger-like domains"/>
    <property type="match status" value="1"/>
</dbReference>
<keyword evidence="5" id="KW-0862">Zinc</keyword>
<dbReference type="OrthoDB" id="106784at2759"/>
<dbReference type="GO" id="GO:0061630">
    <property type="term" value="F:ubiquitin protein ligase activity"/>
    <property type="evidence" value="ECO:0007669"/>
    <property type="project" value="InterPro"/>
</dbReference>
<feature type="compositionally biased region" description="Polar residues" evidence="8">
    <location>
        <begin position="461"/>
        <end position="470"/>
    </location>
</feature>
<keyword evidence="3" id="KW-0479">Metal-binding</keyword>
<dbReference type="GO" id="GO:0006397">
    <property type="term" value="P:mRNA processing"/>
    <property type="evidence" value="ECO:0007669"/>
    <property type="project" value="UniProtKB-KW"/>
</dbReference>
<feature type="region of interest" description="Disordered" evidence="8">
    <location>
        <begin position="394"/>
        <end position="471"/>
    </location>
</feature>
<dbReference type="Gene3D" id="3.10.20.90">
    <property type="entry name" value="Phosphatidylinositol 3-kinase Catalytic Subunit, Chain A, domain 1"/>
    <property type="match status" value="1"/>
</dbReference>
<evidence type="ECO:0000256" key="3">
    <source>
        <dbReference type="ARBA" id="ARBA00022723"/>
    </source>
</evidence>
<evidence type="ECO:0000256" key="8">
    <source>
        <dbReference type="SAM" id="MobiDB-lite"/>
    </source>
</evidence>
<reference evidence="11" key="1">
    <citation type="submission" date="2013-07" db="EMBL/GenBank/DDBJ databases">
        <title>The Genome Sequence of Cryptococcus dejecticola CBS10117.</title>
        <authorList>
            <consortium name="The Broad Institute Genome Sequencing Platform"/>
            <person name="Cuomo C."/>
            <person name="Litvintseva A."/>
            <person name="Chen Y."/>
            <person name="Heitman J."/>
            <person name="Sun S."/>
            <person name="Springer D."/>
            <person name="Dromer F."/>
            <person name="Young S.K."/>
            <person name="Zeng Q."/>
            <person name="Gargeya S."/>
            <person name="Fitzgerald M."/>
            <person name="Abouelleil A."/>
            <person name="Alvarado L."/>
            <person name="Berlin A.M."/>
            <person name="Chapman S.B."/>
            <person name="Dewar J."/>
            <person name="Goldberg J."/>
            <person name="Griggs A."/>
            <person name="Gujja S."/>
            <person name="Hansen M."/>
            <person name="Howarth C."/>
            <person name="Imamovic A."/>
            <person name="Larimer J."/>
            <person name="McCowan C."/>
            <person name="Murphy C."/>
            <person name="Pearson M."/>
            <person name="Priest M."/>
            <person name="Roberts A."/>
            <person name="Saif S."/>
            <person name="Shea T."/>
            <person name="Sykes S."/>
            <person name="Wortman J."/>
            <person name="Nusbaum C."/>
            <person name="Birren B."/>
        </authorList>
    </citation>
    <scope>NUCLEOTIDE SEQUENCE [LARGE SCALE GENOMIC DNA]</scope>
    <source>
        <strain evidence="11">CBS 10117</strain>
    </source>
</reference>
<proteinExistence type="predicted"/>
<dbReference type="GO" id="GO:0016567">
    <property type="term" value="P:protein ubiquitination"/>
    <property type="evidence" value="ECO:0007669"/>
    <property type="project" value="InterPro"/>
</dbReference>
<dbReference type="Gene3D" id="3.30.40.10">
    <property type="entry name" value="Zinc/RING finger domain, C3HC4 (zinc finger)"/>
    <property type="match status" value="1"/>
</dbReference>
<dbReference type="InterPro" id="IPR013083">
    <property type="entry name" value="Znf_RING/FYVE/PHD"/>
</dbReference>
<dbReference type="InterPro" id="IPR036875">
    <property type="entry name" value="Znf_CCHC_sf"/>
</dbReference>
<evidence type="ECO:0000256" key="2">
    <source>
        <dbReference type="ARBA" id="ARBA00022664"/>
    </source>
</evidence>
<dbReference type="GO" id="GO:0006511">
    <property type="term" value="P:ubiquitin-dependent protein catabolic process"/>
    <property type="evidence" value="ECO:0007669"/>
    <property type="project" value="TreeGrafter"/>
</dbReference>
<evidence type="ECO:0000256" key="4">
    <source>
        <dbReference type="ARBA" id="ARBA00022771"/>
    </source>
</evidence>
<dbReference type="InterPro" id="IPR001878">
    <property type="entry name" value="Znf_CCHC"/>
</dbReference>
<dbReference type="GO" id="GO:0003676">
    <property type="term" value="F:nucleic acid binding"/>
    <property type="evidence" value="ECO:0007669"/>
    <property type="project" value="InterPro"/>
</dbReference>
<organism evidence="11">
    <name type="scientific">Kwoniella dejecticola CBS 10117</name>
    <dbReference type="NCBI Taxonomy" id="1296121"/>
    <lineage>
        <taxon>Eukaryota</taxon>
        <taxon>Fungi</taxon>
        <taxon>Dikarya</taxon>
        <taxon>Basidiomycota</taxon>
        <taxon>Agaricomycotina</taxon>
        <taxon>Tremellomycetes</taxon>
        <taxon>Tremellales</taxon>
        <taxon>Cryptococcaceae</taxon>
        <taxon>Kwoniella</taxon>
    </lineage>
</organism>
<dbReference type="PANTHER" id="PTHR15439:SF0">
    <property type="entry name" value="CELL DIVISION CYCLE AND APOPTOSIS REGULATOR PROTEIN 1-RELATED"/>
    <property type="match status" value="1"/>
</dbReference>
<dbReference type="SMART" id="SM01180">
    <property type="entry name" value="DWNN"/>
    <property type="match status" value="1"/>
</dbReference>
<dbReference type="Pfam" id="PF08783">
    <property type="entry name" value="DWNN"/>
    <property type="match status" value="1"/>
</dbReference>
<protein>
    <submittedName>
        <fullName evidence="11">Protein MPE1</fullName>
    </submittedName>
</protein>
<feature type="domain" description="DWNN" evidence="10">
    <location>
        <begin position="4"/>
        <end position="77"/>
    </location>
</feature>
<feature type="compositionally biased region" description="Basic and acidic residues" evidence="8">
    <location>
        <begin position="394"/>
        <end position="434"/>
    </location>
</feature>
<feature type="compositionally biased region" description="Low complexity" evidence="8">
    <location>
        <begin position="615"/>
        <end position="651"/>
    </location>
</feature>
<gene>
    <name evidence="11" type="ORF">I303_05454</name>
</gene>
<feature type="compositionally biased region" description="Basic and acidic residues" evidence="8">
    <location>
        <begin position="450"/>
        <end position="459"/>
    </location>
</feature>
<dbReference type="InterPro" id="IPR025829">
    <property type="entry name" value="Zn_knuckle_CX2CX3GHX4C"/>
</dbReference>
<feature type="domain" description="CCHC-type" evidence="9">
    <location>
        <begin position="227"/>
        <end position="242"/>
    </location>
</feature>
<dbReference type="VEuPathDB" id="FungiDB:I303_05454"/>
<keyword evidence="2" id="KW-0507">mRNA processing</keyword>
<feature type="compositionally biased region" description="Gly residues" evidence="8">
    <location>
        <begin position="656"/>
        <end position="687"/>
    </location>
</feature>
<evidence type="ECO:0000313" key="11">
    <source>
        <dbReference type="EMBL" id="OBR84595.1"/>
    </source>
</evidence>
<dbReference type="Gene3D" id="4.10.60.10">
    <property type="entry name" value="Zinc finger, CCHC-type"/>
    <property type="match status" value="1"/>
</dbReference>
<keyword evidence="6" id="KW-0539">Nucleus</keyword>
<evidence type="ECO:0000256" key="1">
    <source>
        <dbReference type="ARBA" id="ARBA00004123"/>
    </source>
</evidence>
<comment type="subcellular location">
    <subcellularLocation>
        <location evidence="1">Nucleus</location>
    </subcellularLocation>
</comment>
<dbReference type="SMART" id="SM00343">
    <property type="entry name" value="ZnF_C2HC"/>
    <property type="match status" value="1"/>
</dbReference>
<accession>A0A1A6A3G0</accession>
<dbReference type="InterPro" id="IPR033489">
    <property type="entry name" value="RBBP6"/>
</dbReference>
<dbReference type="Pfam" id="PF13696">
    <property type="entry name" value="zf-CCHC_2"/>
    <property type="match status" value="1"/>
</dbReference>